<gene>
    <name evidence="2" type="ORF">TrRE_jg1566</name>
</gene>
<dbReference type="OrthoDB" id="10673529at2759"/>
<feature type="transmembrane region" description="Helical" evidence="1">
    <location>
        <begin position="12"/>
        <end position="35"/>
    </location>
</feature>
<dbReference type="EMBL" id="BRXZ01006693">
    <property type="protein sequence ID" value="GMH64967.1"/>
    <property type="molecule type" value="Genomic_DNA"/>
</dbReference>
<accession>A0A9W7E3M8</accession>
<name>A0A9W7E3M8_9STRA</name>
<sequence length="146" mass="16672">KDEGYEGWDKNSIVYSVVGCSVGLLLSLLALLVSIKREYLETFLSSKTSNKACQEEFTKADTDELKMEVFTNHEGKWRNSIGSEVTMWIGESLPVWLEEEPEWFTDKVKSDIPDWAIKDKSLVVKLTTHGVVRKSDRRNSIIDLIT</sequence>
<comment type="caution">
    <text evidence="2">The sequence shown here is derived from an EMBL/GenBank/DDBJ whole genome shotgun (WGS) entry which is preliminary data.</text>
</comment>
<organism evidence="2 3">
    <name type="scientific">Triparma retinervis</name>
    <dbReference type="NCBI Taxonomy" id="2557542"/>
    <lineage>
        <taxon>Eukaryota</taxon>
        <taxon>Sar</taxon>
        <taxon>Stramenopiles</taxon>
        <taxon>Ochrophyta</taxon>
        <taxon>Bolidophyceae</taxon>
        <taxon>Parmales</taxon>
        <taxon>Triparmaceae</taxon>
        <taxon>Triparma</taxon>
    </lineage>
</organism>
<proteinExistence type="predicted"/>
<keyword evidence="3" id="KW-1185">Reference proteome</keyword>
<evidence type="ECO:0000256" key="1">
    <source>
        <dbReference type="SAM" id="Phobius"/>
    </source>
</evidence>
<keyword evidence="1" id="KW-0472">Membrane</keyword>
<dbReference type="AlphaFoldDB" id="A0A9W7E3M8"/>
<keyword evidence="1" id="KW-1133">Transmembrane helix</keyword>
<evidence type="ECO:0000313" key="3">
    <source>
        <dbReference type="Proteomes" id="UP001165082"/>
    </source>
</evidence>
<protein>
    <submittedName>
        <fullName evidence="2">Uncharacterized protein</fullName>
    </submittedName>
</protein>
<reference evidence="2" key="1">
    <citation type="submission" date="2022-07" db="EMBL/GenBank/DDBJ databases">
        <title>Genome analysis of Parmales, a sister group of diatoms, reveals the evolutionary specialization of diatoms from phago-mixotrophs to photoautotrophs.</title>
        <authorList>
            <person name="Ban H."/>
            <person name="Sato S."/>
            <person name="Yoshikawa S."/>
            <person name="Kazumasa Y."/>
            <person name="Nakamura Y."/>
            <person name="Ichinomiya M."/>
            <person name="Saitoh K."/>
            <person name="Sato N."/>
            <person name="Blanc-Mathieu R."/>
            <person name="Endo H."/>
            <person name="Kuwata A."/>
            <person name="Ogata H."/>
        </authorList>
    </citation>
    <scope>NUCLEOTIDE SEQUENCE</scope>
</reference>
<keyword evidence="1" id="KW-0812">Transmembrane</keyword>
<feature type="non-terminal residue" evidence="2">
    <location>
        <position position="1"/>
    </location>
</feature>
<evidence type="ECO:0000313" key="2">
    <source>
        <dbReference type="EMBL" id="GMH64967.1"/>
    </source>
</evidence>
<dbReference type="Proteomes" id="UP001165082">
    <property type="component" value="Unassembled WGS sequence"/>
</dbReference>